<reference evidence="5" key="1">
    <citation type="journal article" date="2010" name="Genome Biol.">
        <title>Genome sequence of the necrotrophic plant pathogen Pythium ultimum reveals original pathogenicity mechanisms and effector repertoire.</title>
        <authorList>
            <person name="Levesque C.A."/>
            <person name="Brouwer H."/>
            <person name="Cano L."/>
            <person name="Hamilton J.P."/>
            <person name="Holt C."/>
            <person name="Huitema E."/>
            <person name="Raffaele S."/>
            <person name="Robideau G.P."/>
            <person name="Thines M."/>
            <person name="Win J."/>
            <person name="Zerillo M.M."/>
            <person name="Beakes G.W."/>
            <person name="Boore J.L."/>
            <person name="Busam D."/>
            <person name="Dumas B."/>
            <person name="Ferriera S."/>
            <person name="Fuerstenberg S.I."/>
            <person name="Gachon C.M."/>
            <person name="Gaulin E."/>
            <person name="Govers F."/>
            <person name="Grenville-Briggs L."/>
            <person name="Horner N."/>
            <person name="Hostetler J."/>
            <person name="Jiang R.H."/>
            <person name="Johnson J."/>
            <person name="Krajaejun T."/>
            <person name="Lin H."/>
            <person name="Meijer H.J."/>
            <person name="Moore B."/>
            <person name="Morris P."/>
            <person name="Phuntmart V."/>
            <person name="Puiu D."/>
            <person name="Shetty J."/>
            <person name="Stajich J.E."/>
            <person name="Tripathy S."/>
            <person name="Wawra S."/>
            <person name="van West P."/>
            <person name="Whitty B.R."/>
            <person name="Coutinho P.M."/>
            <person name="Henrissat B."/>
            <person name="Martin F."/>
            <person name="Thomas P.D."/>
            <person name="Tyler B.M."/>
            <person name="De Vries R.P."/>
            <person name="Kamoun S."/>
            <person name="Yandell M."/>
            <person name="Tisserat N."/>
            <person name="Buell C.R."/>
        </authorList>
    </citation>
    <scope>NUCLEOTIDE SEQUENCE</scope>
    <source>
        <strain evidence="5">DAOM:BR144</strain>
    </source>
</reference>
<dbReference type="VEuPathDB" id="FungiDB:PYU1_G006560"/>
<dbReference type="Gene3D" id="3.40.50.720">
    <property type="entry name" value="NAD(P)-binding Rossmann-like Domain"/>
    <property type="match status" value="1"/>
</dbReference>
<evidence type="ECO:0000256" key="1">
    <source>
        <dbReference type="ARBA" id="ARBA00022857"/>
    </source>
</evidence>
<evidence type="ECO:0000259" key="3">
    <source>
        <dbReference type="Pfam" id="PF05368"/>
    </source>
</evidence>
<dbReference type="PANTHER" id="PTHR47706:SF4">
    <property type="entry name" value="NMRA-LIKE DOMAIN-CONTAINING PROTEIN"/>
    <property type="match status" value="1"/>
</dbReference>
<dbReference type="EMBL" id="GL376604">
    <property type="status" value="NOT_ANNOTATED_CDS"/>
    <property type="molecule type" value="Genomic_DNA"/>
</dbReference>
<dbReference type="HOGENOM" id="CLU_044876_6_1_1"/>
<organism evidence="4 5">
    <name type="scientific">Globisporangium ultimum (strain ATCC 200006 / CBS 805.95 / DAOM BR144)</name>
    <name type="common">Pythium ultimum</name>
    <dbReference type="NCBI Taxonomy" id="431595"/>
    <lineage>
        <taxon>Eukaryota</taxon>
        <taxon>Sar</taxon>
        <taxon>Stramenopiles</taxon>
        <taxon>Oomycota</taxon>
        <taxon>Peronosporomycetes</taxon>
        <taxon>Pythiales</taxon>
        <taxon>Pythiaceae</taxon>
        <taxon>Globisporangium</taxon>
    </lineage>
</organism>
<proteinExistence type="predicted"/>
<dbReference type="EnsemblProtists" id="PYU1_T006572">
    <property type="protein sequence ID" value="PYU1_T006572"/>
    <property type="gene ID" value="PYU1_G006560"/>
</dbReference>
<dbReference type="STRING" id="431595.K3WNN0"/>
<protein>
    <recommendedName>
        <fullName evidence="3">NmrA-like domain-containing protein</fullName>
    </recommendedName>
</protein>
<feature type="domain" description="NmrA-like" evidence="3">
    <location>
        <begin position="11"/>
        <end position="239"/>
    </location>
</feature>
<keyword evidence="1" id="KW-0521">NADP</keyword>
<dbReference type="Pfam" id="PF05368">
    <property type="entry name" value="NmrA"/>
    <property type="match status" value="1"/>
</dbReference>
<reference evidence="4" key="3">
    <citation type="submission" date="2015-02" db="UniProtKB">
        <authorList>
            <consortium name="EnsemblProtists"/>
        </authorList>
    </citation>
    <scope>IDENTIFICATION</scope>
    <source>
        <strain evidence="4">DAOM BR144</strain>
    </source>
</reference>
<dbReference type="Proteomes" id="UP000019132">
    <property type="component" value="Unassembled WGS sequence"/>
</dbReference>
<dbReference type="InterPro" id="IPR036291">
    <property type="entry name" value="NAD(P)-bd_dom_sf"/>
</dbReference>
<dbReference type="InParanoid" id="K3WNN0"/>
<evidence type="ECO:0000313" key="5">
    <source>
        <dbReference type="Proteomes" id="UP000019132"/>
    </source>
</evidence>
<dbReference type="eggNOG" id="ENOG502RYV7">
    <property type="taxonomic scope" value="Eukaryota"/>
</dbReference>
<dbReference type="OMA" id="FISAANW"/>
<dbReference type="PANTHER" id="PTHR47706">
    <property type="entry name" value="NMRA-LIKE FAMILY PROTEIN"/>
    <property type="match status" value="1"/>
</dbReference>
<accession>K3WNN0</accession>
<dbReference type="SUPFAM" id="SSF51735">
    <property type="entry name" value="NAD(P)-binding Rossmann-fold domains"/>
    <property type="match status" value="1"/>
</dbReference>
<name>K3WNN0_GLOUD</name>
<keyword evidence="5" id="KW-1185">Reference proteome</keyword>
<reference evidence="5" key="2">
    <citation type="submission" date="2010-04" db="EMBL/GenBank/DDBJ databases">
        <authorList>
            <person name="Buell R."/>
            <person name="Hamilton J."/>
            <person name="Hostetler J."/>
        </authorList>
    </citation>
    <scope>NUCLEOTIDE SEQUENCE [LARGE SCALE GENOMIC DNA]</scope>
    <source>
        <strain evidence="5">DAOM:BR144</strain>
    </source>
</reference>
<dbReference type="GO" id="GO:0016491">
    <property type="term" value="F:oxidoreductase activity"/>
    <property type="evidence" value="ECO:0007669"/>
    <property type="project" value="UniProtKB-KW"/>
</dbReference>
<evidence type="ECO:0000256" key="2">
    <source>
        <dbReference type="ARBA" id="ARBA00023002"/>
    </source>
</evidence>
<dbReference type="InterPro" id="IPR051609">
    <property type="entry name" value="NmrA/Isoflavone_reductase-like"/>
</dbReference>
<sequence>MGLYTVFAMIGAGSLGSFIATELLKTDASVKVLTRDDSKPEWDVLRQSGASIVKVDYSDEKALQEVLAGVQVVVSTVSVHGLAAQVDIAKVAKAAGAQLFVPAEFGFEITDGTGVMKTIVKDALKDMQLPYVLFQPGFFADIFHEMFGYNYVEGRMAVVGKGDKPFSTTSRHDIGRFVAHVLTTAAPSELEWNTLCFEADRLTPQEVASRAEEKLGTSIEITYLDVDEIKKNYDTDIIAFLYMLIEDGRAAAWSPEEAQATVDKYFPNWEPAKFDAFI</sequence>
<dbReference type="InterPro" id="IPR008030">
    <property type="entry name" value="NmrA-like"/>
</dbReference>
<dbReference type="AlphaFoldDB" id="K3WNN0"/>
<keyword evidence="2" id="KW-0560">Oxidoreductase</keyword>
<dbReference type="Gene3D" id="3.90.25.10">
    <property type="entry name" value="UDP-galactose 4-epimerase, domain 1"/>
    <property type="match status" value="1"/>
</dbReference>
<evidence type="ECO:0000313" key="4">
    <source>
        <dbReference type="EnsemblProtists" id="PYU1_T006572"/>
    </source>
</evidence>